<proteinExistence type="predicted"/>
<evidence type="ECO:0000256" key="1">
    <source>
        <dbReference type="SAM" id="MobiDB-lite"/>
    </source>
</evidence>
<reference evidence="2 3" key="1">
    <citation type="journal article" date="2018" name="Science">
        <title>The opium poppy genome and morphinan production.</title>
        <authorList>
            <person name="Guo L."/>
            <person name="Winzer T."/>
            <person name="Yang X."/>
            <person name="Li Y."/>
            <person name="Ning Z."/>
            <person name="He Z."/>
            <person name="Teodor R."/>
            <person name="Lu Y."/>
            <person name="Bowser T.A."/>
            <person name="Graham I.A."/>
            <person name="Ye K."/>
        </authorList>
    </citation>
    <scope>NUCLEOTIDE SEQUENCE [LARGE SCALE GENOMIC DNA]</scope>
    <source>
        <strain evidence="3">cv. HN1</strain>
        <tissue evidence="2">Leaves</tissue>
    </source>
</reference>
<dbReference type="Gramene" id="RZC76085">
    <property type="protein sequence ID" value="RZC76085"/>
    <property type="gene ID" value="C5167_001689"/>
</dbReference>
<dbReference type="EMBL" id="CM010723">
    <property type="protein sequence ID" value="RZC76085.1"/>
    <property type="molecule type" value="Genomic_DNA"/>
</dbReference>
<feature type="region of interest" description="Disordered" evidence="1">
    <location>
        <begin position="55"/>
        <end position="101"/>
    </location>
</feature>
<dbReference type="Proteomes" id="UP000316621">
    <property type="component" value="Chromosome 9"/>
</dbReference>
<gene>
    <name evidence="2" type="ORF">C5167_001689</name>
</gene>
<protein>
    <submittedName>
        <fullName evidence="2">Uncharacterized protein</fullName>
    </submittedName>
</protein>
<feature type="region of interest" description="Disordered" evidence="1">
    <location>
        <begin position="142"/>
        <end position="166"/>
    </location>
</feature>
<accession>A0A4Y7KVZ6</accession>
<evidence type="ECO:0000313" key="3">
    <source>
        <dbReference type="Proteomes" id="UP000316621"/>
    </source>
</evidence>
<dbReference type="AlphaFoldDB" id="A0A4Y7KVZ6"/>
<organism evidence="2 3">
    <name type="scientific">Papaver somniferum</name>
    <name type="common">Opium poppy</name>
    <dbReference type="NCBI Taxonomy" id="3469"/>
    <lineage>
        <taxon>Eukaryota</taxon>
        <taxon>Viridiplantae</taxon>
        <taxon>Streptophyta</taxon>
        <taxon>Embryophyta</taxon>
        <taxon>Tracheophyta</taxon>
        <taxon>Spermatophyta</taxon>
        <taxon>Magnoliopsida</taxon>
        <taxon>Ranunculales</taxon>
        <taxon>Papaveraceae</taxon>
        <taxon>Papaveroideae</taxon>
        <taxon>Papaver</taxon>
    </lineage>
</organism>
<sequence length="166" mass="19375">MEAQNDQYNVRQNQMMEYVRLCRPDLFTRSGLSGPSDHLFRTGEHHHRPWEQLSIRGTTPSVPLEQRQRPGEQPGIPEEKLFGPSSRYRCGEQPSRHGPTHFIPLEQRQRLVEHPGRSEELLFGPADQLYISRDHLNRPQNNCTPGTGTEVWDWIPRPPESRFNMD</sequence>
<evidence type="ECO:0000313" key="2">
    <source>
        <dbReference type="EMBL" id="RZC76085.1"/>
    </source>
</evidence>
<keyword evidence="3" id="KW-1185">Reference proteome</keyword>
<name>A0A4Y7KVZ6_PAPSO</name>